<accession>A0A1G9E5L0</accession>
<feature type="transmembrane region" description="Helical" evidence="1">
    <location>
        <begin position="12"/>
        <end position="31"/>
    </location>
</feature>
<dbReference type="Proteomes" id="UP000199008">
    <property type="component" value="Unassembled WGS sequence"/>
</dbReference>
<keyword evidence="1" id="KW-1133">Transmembrane helix</keyword>
<proteinExistence type="predicted"/>
<reference evidence="3" key="1">
    <citation type="submission" date="2016-10" db="EMBL/GenBank/DDBJ databases">
        <authorList>
            <person name="Varghese N."/>
            <person name="Submissions S."/>
        </authorList>
    </citation>
    <scope>NUCLEOTIDE SEQUENCE [LARGE SCALE GENOMIC DNA]</scope>
    <source>
        <strain evidence="3">CGMCC 1.8895</strain>
    </source>
</reference>
<evidence type="ECO:0000256" key="1">
    <source>
        <dbReference type="SAM" id="Phobius"/>
    </source>
</evidence>
<dbReference type="STRING" id="576118.SAMN05216216_107104"/>
<evidence type="ECO:0000313" key="3">
    <source>
        <dbReference type="Proteomes" id="UP000199008"/>
    </source>
</evidence>
<keyword evidence="1" id="KW-0472">Membrane</keyword>
<keyword evidence="3" id="KW-1185">Reference proteome</keyword>
<dbReference type="AlphaFoldDB" id="A0A1G9E5L0"/>
<protein>
    <submittedName>
        <fullName evidence="2">Uncharacterized protein</fullName>
    </submittedName>
</protein>
<keyword evidence="1" id="KW-0812">Transmembrane</keyword>
<dbReference type="EMBL" id="FNFY01000007">
    <property type="protein sequence ID" value="SDK71389.1"/>
    <property type="molecule type" value="Genomic_DNA"/>
</dbReference>
<name>A0A1G9E5L0_9BACL</name>
<gene>
    <name evidence="2" type="ORF">SAMN05216216_107104</name>
</gene>
<evidence type="ECO:0000313" key="2">
    <source>
        <dbReference type="EMBL" id="SDK71389.1"/>
    </source>
</evidence>
<sequence length="42" mass="4880">MKELVESVSIIKIVMIFFLASGVITFNYLFISDLLTWISSYF</sequence>
<organism evidence="2 3">
    <name type="scientific">Lacicoccus qingdaonensis</name>
    <dbReference type="NCBI Taxonomy" id="576118"/>
    <lineage>
        <taxon>Bacteria</taxon>
        <taxon>Bacillati</taxon>
        <taxon>Bacillota</taxon>
        <taxon>Bacilli</taxon>
        <taxon>Bacillales</taxon>
        <taxon>Salinicoccaceae</taxon>
        <taxon>Lacicoccus</taxon>
    </lineage>
</organism>